<name>A0A3P3FG87_9HYPH</name>
<accession>A0A3P3FG87</accession>
<dbReference type="PANTHER" id="PTHR46796">
    <property type="entry name" value="HTH-TYPE TRANSCRIPTIONAL ACTIVATOR RHAS-RELATED"/>
    <property type="match status" value="1"/>
</dbReference>
<gene>
    <name evidence="5" type="ORF">EH240_21970</name>
</gene>
<feature type="domain" description="HTH araC/xylS-type" evidence="4">
    <location>
        <begin position="121"/>
        <end position="219"/>
    </location>
</feature>
<evidence type="ECO:0000256" key="2">
    <source>
        <dbReference type="ARBA" id="ARBA00023125"/>
    </source>
</evidence>
<sequence length="235" mass="26033">MVVSTLPAGGAVTPVALVSVSSQISGQIKELDADFNKEVRRGDVLAVIDPLGFQIAVEQSEAQLGHRQGERWVIDLFHLAGETVLAKLSELMFVEVIRRHIETLPDDSRGWLSGLRDPHVGEALRLIHARPKEEWTLDRLARDVGLSRTAFAGRFTHYVEISPMHYLARWRLQLAGRLLERPDVSIAQAGAEVGYESEAAFNRAFKKFVGVPPGTWRKGRSALLDAQRSPAVVVQ</sequence>
<keyword evidence="1" id="KW-0805">Transcription regulation</keyword>
<organism evidence="5 6">
    <name type="scientific">Mesorhizobium tamadayense</name>
    <dbReference type="NCBI Taxonomy" id="425306"/>
    <lineage>
        <taxon>Bacteria</taxon>
        <taxon>Pseudomonadati</taxon>
        <taxon>Pseudomonadota</taxon>
        <taxon>Alphaproteobacteria</taxon>
        <taxon>Hyphomicrobiales</taxon>
        <taxon>Phyllobacteriaceae</taxon>
        <taxon>Mesorhizobium</taxon>
    </lineage>
</organism>
<evidence type="ECO:0000313" key="6">
    <source>
        <dbReference type="Proteomes" id="UP000273786"/>
    </source>
</evidence>
<keyword evidence="3" id="KW-0804">Transcription</keyword>
<dbReference type="OrthoDB" id="9802263at2"/>
<dbReference type="AlphaFoldDB" id="A0A3P3FG87"/>
<keyword evidence="6" id="KW-1185">Reference proteome</keyword>
<dbReference type="InterPro" id="IPR058625">
    <property type="entry name" value="MdtA-like_BSH"/>
</dbReference>
<dbReference type="GO" id="GO:0043565">
    <property type="term" value="F:sequence-specific DNA binding"/>
    <property type="evidence" value="ECO:0007669"/>
    <property type="project" value="InterPro"/>
</dbReference>
<comment type="caution">
    <text evidence="5">The sequence shown here is derived from an EMBL/GenBank/DDBJ whole genome shotgun (WGS) entry which is preliminary data.</text>
</comment>
<dbReference type="SMART" id="SM00342">
    <property type="entry name" value="HTH_ARAC"/>
    <property type="match status" value="1"/>
</dbReference>
<keyword evidence="2" id="KW-0238">DNA-binding</keyword>
<dbReference type="SUPFAM" id="SSF46689">
    <property type="entry name" value="Homeodomain-like"/>
    <property type="match status" value="2"/>
</dbReference>
<evidence type="ECO:0000259" key="4">
    <source>
        <dbReference type="PROSITE" id="PS01124"/>
    </source>
</evidence>
<dbReference type="InterPro" id="IPR050204">
    <property type="entry name" value="AraC_XylS_family_regulators"/>
</dbReference>
<dbReference type="GO" id="GO:0003700">
    <property type="term" value="F:DNA-binding transcription factor activity"/>
    <property type="evidence" value="ECO:0007669"/>
    <property type="project" value="InterPro"/>
</dbReference>
<proteinExistence type="predicted"/>
<dbReference type="PANTHER" id="PTHR46796:SF7">
    <property type="entry name" value="ARAC FAMILY TRANSCRIPTIONAL REGULATOR"/>
    <property type="match status" value="1"/>
</dbReference>
<dbReference type="Gene3D" id="2.40.50.100">
    <property type="match status" value="1"/>
</dbReference>
<evidence type="ECO:0000313" key="5">
    <source>
        <dbReference type="EMBL" id="RRH96658.1"/>
    </source>
</evidence>
<dbReference type="PROSITE" id="PS01124">
    <property type="entry name" value="HTH_ARAC_FAMILY_2"/>
    <property type="match status" value="1"/>
</dbReference>
<dbReference type="SUPFAM" id="SSF111369">
    <property type="entry name" value="HlyD-like secretion proteins"/>
    <property type="match status" value="1"/>
</dbReference>
<dbReference type="Proteomes" id="UP000273786">
    <property type="component" value="Unassembled WGS sequence"/>
</dbReference>
<dbReference type="InterPro" id="IPR009057">
    <property type="entry name" value="Homeodomain-like_sf"/>
</dbReference>
<evidence type="ECO:0000256" key="3">
    <source>
        <dbReference type="ARBA" id="ARBA00023163"/>
    </source>
</evidence>
<protein>
    <submittedName>
        <fullName evidence="5">Helix-turn-helix domain-containing protein</fullName>
    </submittedName>
</protein>
<reference evidence="5 6" key="1">
    <citation type="submission" date="2018-11" db="EMBL/GenBank/DDBJ databases">
        <title>the genome of Mesorhizobium tamadayense DSM 28320.</title>
        <authorList>
            <person name="Gao J."/>
        </authorList>
    </citation>
    <scope>NUCLEOTIDE SEQUENCE [LARGE SCALE GENOMIC DNA]</scope>
    <source>
        <strain evidence="5 6">DSM 28320</strain>
    </source>
</reference>
<dbReference type="EMBL" id="RQXT01000030">
    <property type="protein sequence ID" value="RRH96658.1"/>
    <property type="molecule type" value="Genomic_DNA"/>
</dbReference>
<dbReference type="Gene3D" id="1.10.10.60">
    <property type="entry name" value="Homeodomain-like"/>
    <property type="match status" value="2"/>
</dbReference>
<evidence type="ECO:0000256" key="1">
    <source>
        <dbReference type="ARBA" id="ARBA00023015"/>
    </source>
</evidence>
<dbReference type="Pfam" id="PF25917">
    <property type="entry name" value="BSH_RND"/>
    <property type="match status" value="1"/>
</dbReference>
<dbReference type="Pfam" id="PF12833">
    <property type="entry name" value="HTH_18"/>
    <property type="match status" value="1"/>
</dbReference>
<dbReference type="InterPro" id="IPR018060">
    <property type="entry name" value="HTH_AraC"/>
</dbReference>